<sequence>MPPVDLYDSTYGHFHEDVLALVRAETYGTDIGQSGWTTVEEYGEFIEWLGLAGPHHALDVGCGSGGPALHLARLTGARVTGIDINADGIATAARQAADGGLAEQATFRVVDVDAALPFDADSFDAIISMDAMCHMPLRPHVLEEWRRVLKPGGRAVFTDPVVVTGPVSSVEIAVRSSIGRFLFVPPGANEQFIVRAGLRLVRAADLSVQGAGMARRWHAARASRREALIALEGEERFAGLQAFLDVVQRVMGERRLSRIAYFVDRPA</sequence>
<feature type="domain" description="Methyltransferase type 11" evidence="2">
    <location>
        <begin position="58"/>
        <end position="157"/>
    </location>
</feature>
<dbReference type="Pfam" id="PF08241">
    <property type="entry name" value="Methyltransf_11"/>
    <property type="match status" value="1"/>
</dbReference>
<keyword evidence="3" id="KW-0489">Methyltransferase</keyword>
<dbReference type="PANTHER" id="PTHR44068:SF11">
    <property type="entry name" value="GERANYL DIPHOSPHATE 2-C-METHYLTRANSFERASE"/>
    <property type="match status" value="1"/>
</dbReference>
<dbReference type="Gene3D" id="3.40.50.150">
    <property type="entry name" value="Vaccinia Virus protein VP39"/>
    <property type="match status" value="1"/>
</dbReference>
<dbReference type="AlphaFoldDB" id="A0A143PL27"/>
<dbReference type="InterPro" id="IPR013216">
    <property type="entry name" value="Methyltransf_11"/>
</dbReference>
<reference evidence="4" key="2">
    <citation type="submission" date="2016-04" db="EMBL/GenBank/DDBJ databases">
        <title>First Complete Genome Sequence of a Subdivision 6 Acidobacterium.</title>
        <authorList>
            <person name="Huang S."/>
            <person name="Vieira S."/>
            <person name="Bunk B."/>
            <person name="Riedel T."/>
            <person name="Sproeer C."/>
            <person name="Overmann J."/>
        </authorList>
    </citation>
    <scope>NUCLEOTIDE SEQUENCE [LARGE SCALE GENOMIC DNA]</scope>
    <source>
        <strain evidence="4">DSM 100886 HEG_-6_39</strain>
    </source>
</reference>
<dbReference type="EMBL" id="CP015136">
    <property type="protein sequence ID" value="AMY08953.1"/>
    <property type="molecule type" value="Genomic_DNA"/>
</dbReference>
<dbReference type="EC" id="2.1.1.164" evidence="3"/>
<name>A0A143PL27_LUTPR</name>
<dbReference type="CDD" id="cd02440">
    <property type="entry name" value="AdoMet_MTases"/>
    <property type="match status" value="1"/>
</dbReference>
<dbReference type="SUPFAM" id="SSF53335">
    <property type="entry name" value="S-adenosyl-L-methionine-dependent methyltransferases"/>
    <property type="match status" value="1"/>
</dbReference>
<dbReference type="InterPro" id="IPR029063">
    <property type="entry name" value="SAM-dependent_MTases_sf"/>
</dbReference>
<dbReference type="GO" id="GO:0032259">
    <property type="term" value="P:methylation"/>
    <property type="evidence" value="ECO:0007669"/>
    <property type="project" value="UniProtKB-KW"/>
</dbReference>
<dbReference type="STRING" id="1855912.LuPra_02159"/>
<evidence type="ECO:0000259" key="2">
    <source>
        <dbReference type="Pfam" id="PF08241"/>
    </source>
</evidence>
<dbReference type="InterPro" id="IPR050447">
    <property type="entry name" value="Erg6_SMT_methyltransf"/>
</dbReference>
<keyword evidence="1 3" id="KW-0808">Transferase</keyword>
<keyword evidence="4" id="KW-1185">Reference proteome</keyword>
<evidence type="ECO:0000313" key="4">
    <source>
        <dbReference type="Proteomes" id="UP000076079"/>
    </source>
</evidence>
<reference evidence="3 4" key="1">
    <citation type="journal article" date="2016" name="Genome Announc.">
        <title>First Complete Genome Sequence of a Subdivision 6 Acidobacterium Strain.</title>
        <authorList>
            <person name="Huang S."/>
            <person name="Vieira S."/>
            <person name="Bunk B."/>
            <person name="Riedel T."/>
            <person name="Sproer C."/>
            <person name="Overmann J."/>
        </authorList>
    </citation>
    <scope>NUCLEOTIDE SEQUENCE [LARGE SCALE GENOMIC DNA]</scope>
    <source>
        <strain evidence="4">DSM 100886 HEG_-6_39</strain>
    </source>
</reference>
<gene>
    <name evidence="3" type="primary">rebM_3</name>
    <name evidence="3" type="ORF">LuPra_02159</name>
</gene>
<organism evidence="3 4">
    <name type="scientific">Luteitalea pratensis</name>
    <dbReference type="NCBI Taxonomy" id="1855912"/>
    <lineage>
        <taxon>Bacteria</taxon>
        <taxon>Pseudomonadati</taxon>
        <taxon>Acidobacteriota</taxon>
        <taxon>Vicinamibacteria</taxon>
        <taxon>Vicinamibacterales</taxon>
        <taxon>Vicinamibacteraceae</taxon>
        <taxon>Luteitalea</taxon>
    </lineage>
</organism>
<evidence type="ECO:0000313" key="3">
    <source>
        <dbReference type="EMBL" id="AMY08953.1"/>
    </source>
</evidence>
<dbReference type="OrthoDB" id="114146at2"/>
<dbReference type="GO" id="GO:0008757">
    <property type="term" value="F:S-adenosylmethionine-dependent methyltransferase activity"/>
    <property type="evidence" value="ECO:0007669"/>
    <property type="project" value="InterPro"/>
</dbReference>
<dbReference type="GO" id="GO:0102082">
    <property type="term" value="F:demethylrebeccamycin--D-glucose O-methyltransferase activity"/>
    <property type="evidence" value="ECO:0007669"/>
    <property type="project" value="UniProtKB-EC"/>
</dbReference>
<proteinExistence type="predicted"/>
<dbReference type="KEGG" id="abac:LuPra_02159"/>
<dbReference type="PANTHER" id="PTHR44068">
    <property type="entry name" value="ZGC:194242"/>
    <property type="match status" value="1"/>
</dbReference>
<evidence type="ECO:0000256" key="1">
    <source>
        <dbReference type="ARBA" id="ARBA00022679"/>
    </source>
</evidence>
<protein>
    <submittedName>
        <fullName evidence="3">Demethylrebeccamycin-D-glucose O-methyltransferase</fullName>
        <ecNumber evidence="3">2.1.1.164</ecNumber>
    </submittedName>
</protein>
<dbReference type="RefSeq" id="WP_110170731.1">
    <property type="nucleotide sequence ID" value="NZ_CP015136.1"/>
</dbReference>
<dbReference type="Proteomes" id="UP000076079">
    <property type="component" value="Chromosome"/>
</dbReference>
<accession>A0A143PL27</accession>